<dbReference type="EMBL" id="JACEEZ010010945">
    <property type="protein sequence ID" value="KAG0721553.1"/>
    <property type="molecule type" value="Genomic_DNA"/>
</dbReference>
<evidence type="ECO:0000313" key="2">
    <source>
        <dbReference type="Proteomes" id="UP000770661"/>
    </source>
</evidence>
<reference evidence="1" key="1">
    <citation type="submission" date="2020-07" db="EMBL/GenBank/DDBJ databases">
        <title>The High-quality genome of the commercially important snow crab, Chionoecetes opilio.</title>
        <authorList>
            <person name="Jeong J.-H."/>
            <person name="Ryu S."/>
        </authorList>
    </citation>
    <scope>NUCLEOTIDE SEQUENCE</scope>
    <source>
        <strain evidence="1">MADBK_172401_WGS</strain>
        <tissue evidence="1">Digestive gland</tissue>
    </source>
</reference>
<organism evidence="1 2">
    <name type="scientific">Chionoecetes opilio</name>
    <name type="common">Atlantic snow crab</name>
    <name type="synonym">Cancer opilio</name>
    <dbReference type="NCBI Taxonomy" id="41210"/>
    <lineage>
        <taxon>Eukaryota</taxon>
        <taxon>Metazoa</taxon>
        <taxon>Ecdysozoa</taxon>
        <taxon>Arthropoda</taxon>
        <taxon>Crustacea</taxon>
        <taxon>Multicrustacea</taxon>
        <taxon>Malacostraca</taxon>
        <taxon>Eumalacostraca</taxon>
        <taxon>Eucarida</taxon>
        <taxon>Decapoda</taxon>
        <taxon>Pleocyemata</taxon>
        <taxon>Brachyura</taxon>
        <taxon>Eubrachyura</taxon>
        <taxon>Majoidea</taxon>
        <taxon>Majidae</taxon>
        <taxon>Chionoecetes</taxon>
    </lineage>
</organism>
<name>A0A8J4Y4X2_CHIOP</name>
<gene>
    <name evidence="1" type="ORF">GWK47_046237</name>
</gene>
<proteinExistence type="predicted"/>
<accession>A0A8J4Y4X2</accession>
<dbReference type="AlphaFoldDB" id="A0A8J4Y4X2"/>
<sequence length="185" mass="21086">MSRAIGQLVRSRGRRAGERFFWPVSPLRRGSLLQMLRILLDKGSVWKRTTETRAAPREENGSPFCLGRRKTAAPFSKEEIASFPEHKDGIRRPHPSSVRLPLGRRNSLSPWLVIMVSAFPVCHAKRVAKSTSKSFFFEILAPIADRTFFEDSYSPWASQSWGNVCLFGHWDRPYPKRATMGSRPA</sequence>
<protein>
    <submittedName>
        <fullName evidence="1">Uncharacterized protein</fullName>
    </submittedName>
</protein>
<keyword evidence="2" id="KW-1185">Reference proteome</keyword>
<evidence type="ECO:0000313" key="1">
    <source>
        <dbReference type="EMBL" id="KAG0721553.1"/>
    </source>
</evidence>
<comment type="caution">
    <text evidence="1">The sequence shown here is derived from an EMBL/GenBank/DDBJ whole genome shotgun (WGS) entry which is preliminary data.</text>
</comment>
<dbReference type="Proteomes" id="UP000770661">
    <property type="component" value="Unassembled WGS sequence"/>
</dbReference>